<keyword evidence="4" id="KW-1185">Reference proteome</keyword>
<protein>
    <submittedName>
        <fullName evidence="3">Uncharacterized protein</fullName>
    </submittedName>
</protein>
<comment type="caution">
    <text evidence="3">The sequence shown here is derived from an EMBL/GenBank/DDBJ whole genome shotgun (WGS) entry which is preliminary data.</text>
</comment>
<evidence type="ECO:0000256" key="2">
    <source>
        <dbReference type="SAM" id="SignalP"/>
    </source>
</evidence>
<accession>A0ABR2P9Y8</accession>
<feature type="region of interest" description="Disordered" evidence="1">
    <location>
        <begin position="61"/>
        <end position="89"/>
    </location>
</feature>
<reference evidence="3 4" key="1">
    <citation type="journal article" date="2024" name="G3 (Bethesda)">
        <title>Genome assembly of Hibiscus sabdariffa L. provides insights into metabolisms of medicinal natural products.</title>
        <authorList>
            <person name="Kim T."/>
        </authorList>
    </citation>
    <scope>NUCLEOTIDE SEQUENCE [LARGE SCALE GENOMIC DNA]</scope>
    <source>
        <strain evidence="3">TK-2024</strain>
        <tissue evidence="3">Old leaves</tissue>
    </source>
</reference>
<feature type="compositionally biased region" description="Basic and acidic residues" evidence="1">
    <location>
        <begin position="61"/>
        <end position="71"/>
    </location>
</feature>
<dbReference type="EMBL" id="JBBPBN010000069">
    <property type="protein sequence ID" value="KAK8985253.1"/>
    <property type="molecule type" value="Genomic_DNA"/>
</dbReference>
<organism evidence="3 4">
    <name type="scientific">Hibiscus sabdariffa</name>
    <name type="common">roselle</name>
    <dbReference type="NCBI Taxonomy" id="183260"/>
    <lineage>
        <taxon>Eukaryota</taxon>
        <taxon>Viridiplantae</taxon>
        <taxon>Streptophyta</taxon>
        <taxon>Embryophyta</taxon>
        <taxon>Tracheophyta</taxon>
        <taxon>Spermatophyta</taxon>
        <taxon>Magnoliopsida</taxon>
        <taxon>eudicotyledons</taxon>
        <taxon>Gunneridae</taxon>
        <taxon>Pentapetalae</taxon>
        <taxon>rosids</taxon>
        <taxon>malvids</taxon>
        <taxon>Malvales</taxon>
        <taxon>Malvaceae</taxon>
        <taxon>Malvoideae</taxon>
        <taxon>Hibiscus</taxon>
    </lineage>
</organism>
<evidence type="ECO:0000256" key="1">
    <source>
        <dbReference type="SAM" id="MobiDB-lite"/>
    </source>
</evidence>
<proteinExistence type="predicted"/>
<evidence type="ECO:0000313" key="3">
    <source>
        <dbReference type="EMBL" id="KAK8985253.1"/>
    </source>
</evidence>
<name>A0ABR2P9Y8_9ROSI</name>
<dbReference type="Proteomes" id="UP001396334">
    <property type="component" value="Unassembled WGS sequence"/>
</dbReference>
<feature type="chain" id="PRO_5045948733" evidence="2">
    <location>
        <begin position="22"/>
        <end position="89"/>
    </location>
</feature>
<feature type="signal peptide" evidence="2">
    <location>
        <begin position="1"/>
        <end position="21"/>
    </location>
</feature>
<evidence type="ECO:0000313" key="4">
    <source>
        <dbReference type="Proteomes" id="UP001396334"/>
    </source>
</evidence>
<sequence>MGKPLFISLLLVSLLLSETGARVLKDSNLHSVNGSKKMMPGPSPGVGHRYDNVQTIGLKRSDTSVGHEYDKVGVNGVEKSGPSPGEGHK</sequence>
<keyword evidence="2" id="KW-0732">Signal</keyword>
<gene>
    <name evidence="3" type="ORF">V6N11_068520</name>
</gene>